<evidence type="ECO:0000256" key="1">
    <source>
        <dbReference type="ARBA" id="ARBA00010529"/>
    </source>
</evidence>
<evidence type="ECO:0000256" key="2">
    <source>
        <dbReference type="ARBA" id="ARBA00023125"/>
    </source>
</evidence>
<protein>
    <submittedName>
        <fullName evidence="4">Integration host factor subunit beta</fullName>
    </submittedName>
</protein>
<keyword evidence="5" id="KW-1185">Reference proteome</keyword>
<organism evidence="4 5">
    <name type="scientific">Thiohalocapsa marina</name>
    <dbReference type="NCBI Taxonomy" id="424902"/>
    <lineage>
        <taxon>Bacteria</taxon>
        <taxon>Pseudomonadati</taxon>
        <taxon>Pseudomonadota</taxon>
        <taxon>Gammaproteobacteria</taxon>
        <taxon>Chromatiales</taxon>
        <taxon>Chromatiaceae</taxon>
        <taxon>Thiohalocapsa</taxon>
    </lineage>
</organism>
<dbReference type="OrthoDB" id="9804203at2"/>
<dbReference type="SMART" id="SM00411">
    <property type="entry name" value="BHL"/>
    <property type="match status" value="1"/>
</dbReference>
<dbReference type="GO" id="GO:0005829">
    <property type="term" value="C:cytosol"/>
    <property type="evidence" value="ECO:0007669"/>
    <property type="project" value="TreeGrafter"/>
</dbReference>
<dbReference type="PRINTS" id="PR01727">
    <property type="entry name" value="DNABINDINGHU"/>
</dbReference>
<keyword evidence="2" id="KW-0238">DNA-binding</keyword>
<dbReference type="EMBL" id="VWXX01000041">
    <property type="protein sequence ID" value="KAA6182751.1"/>
    <property type="molecule type" value="Genomic_DNA"/>
</dbReference>
<comment type="similarity">
    <text evidence="1 3">Belongs to the bacterial histone-like protein family.</text>
</comment>
<evidence type="ECO:0000313" key="5">
    <source>
        <dbReference type="Proteomes" id="UP000322981"/>
    </source>
</evidence>
<dbReference type="InterPro" id="IPR000119">
    <property type="entry name" value="Hist_DNA-bd"/>
</dbReference>
<dbReference type="PANTHER" id="PTHR33175">
    <property type="entry name" value="DNA-BINDING PROTEIN HU"/>
    <property type="match status" value="1"/>
</dbReference>
<dbReference type="CDD" id="cd13836">
    <property type="entry name" value="IHF_B"/>
    <property type="match status" value="1"/>
</dbReference>
<dbReference type="NCBIfam" id="NF001222">
    <property type="entry name" value="PRK00199.1"/>
    <property type="match status" value="1"/>
</dbReference>
<comment type="caution">
    <text evidence="4">The sequence shown here is derived from an EMBL/GenBank/DDBJ whole genome shotgun (WGS) entry which is preliminary data.</text>
</comment>
<dbReference type="GO" id="GO:0003677">
    <property type="term" value="F:DNA binding"/>
    <property type="evidence" value="ECO:0007669"/>
    <property type="project" value="UniProtKB-KW"/>
</dbReference>
<sequence length="96" mass="10741">MTRTNLIERLAAQQPHLSDDDVALAVKTLLEQLTEALVRGERIEIRDFGAFSLRHYAARMGRDPRTGEPVAIPAKRSVYFRPGKGLRERVANGLEG</sequence>
<name>A0A5M8FI10_9GAMM</name>
<dbReference type="PANTHER" id="PTHR33175:SF5">
    <property type="entry name" value="INTEGRATION HOST FACTOR SUBUNIT BETA"/>
    <property type="match status" value="1"/>
</dbReference>
<gene>
    <name evidence="4" type="ORF">F2Q65_17290</name>
</gene>
<dbReference type="AlphaFoldDB" id="A0A5M8FI10"/>
<dbReference type="GO" id="GO:0030527">
    <property type="term" value="F:structural constituent of chromatin"/>
    <property type="evidence" value="ECO:0007669"/>
    <property type="project" value="InterPro"/>
</dbReference>
<dbReference type="InterPro" id="IPR010992">
    <property type="entry name" value="IHF-like_DNA-bd_dom_sf"/>
</dbReference>
<evidence type="ECO:0000256" key="3">
    <source>
        <dbReference type="RuleBase" id="RU003939"/>
    </source>
</evidence>
<reference evidence="4 5" key="1">
    <citation type="submission" date="2019-09" db="EMBL/GenBank/DDBJ databases">
        <title>Whole-genome sequence of the purple sulfur bacterium Thiohalocapsa marina DSM 19078.</title>
        <authorList>
            <person name="Kyndt J.A."/>
            <person name="Meyer T.E."/>
        </authorList>
    </citation>
    <scope>NUCLEOTIDE SEQUENCE [LARGE SCALE GENOMIC DNA]</scope>
    <source>
        <strain evidence="4 5">DSM 19078</strain>
    </source>
</reference>
<evidence type="ECO:0000313" key="4">
    <source>
        <dbReference type="EMBL" id="KAA6182751.1"/>
    </source>
</evidence>
<accession>A0A5M8FI10</accession>
<dbReference type="Proteomes" id="UP000322981">
    <property type="component" value="Unassembled WGS sequence"/>
</dbReference>
<dbReference type="SUPFAM" id="SSF47729">
    <property type="entry name" value="IHF-like DNA-binding proteins"/>
    <property type="match status" value="1"/>
</dbReference>
<dbReference type="Pfam" id="PF00216">
    <property type="entry name" value="Bac_DNA_binding"/>
    <property type="match status" value="1"/>
</dbReference>
<dbReference type="Gene3D" id="4.10.520.10">
    <property type="entry name" value="IHF-like DNA-binding proteins"/>
    <property type="match status" value="1"/>
</dbReference>
<proteinExistence type="inferred from homology"/>